<feature type="domain" description="Ribosomal RNA adenine methylase transferase N-terminal" evidence="5">
    <location>
        <begin position="1"/>
        <end position="95"/>
    </location>
</feature>
<name>A0A645F8J3_9ZZZZ</name>
<evidence type="ECO:0000256" key="1">
    <source>
        <dbReference type="ARBA" id="ARBA00022603"/>
    </source>
</evidence>
<evidence type="ECO:0000256" key="2">
    <source>
        <dbReference type="ARBA" id="ARBA00022679"/>
    </source>
</evidence>
<dbReference type="GO" id="GO:0005829">
    <property type="term" value="C:cytosol"/>
    <property type="evidence" value="ECO:0007669"/>
    <property type="project" value="TreeGrafter"/>
</dbReference>
<accession>A0A645F8J3</accession>
<dbReference type="SMART" id="SM00650">
    <property type="entry name" value="rADc"/>
    <property type="match status" value="1"/>
</dbReference>
<comment type="caution">
    <text evidence="6">The sequence shown here is derived from an EMBL/GenBank/DDBJ whole genome shotgun (WGS) entry which is preliminary data.</text>
</comment>
<proteinExistence type="predicted"/>
<dbReference type="SUPFAM" id="SSF53335">
    <property type="entry name" value="S-adenosyl-L-methionine-dependent methyltransferases"/>
    <property type="match status" value="1"/>
</dbReference>
<dbReference type="AlphaFoldDB" id="A0A645F8J3"/>
<reference evidence="6" key="1">
    <citation type="submission" date="2019-08" db="EMBL/GenBank/DDBJ databases">
        <authorList>
            <person name="Kucharzyk K."/>
            <person name="Murdoch R.W."/>
            <person name="Higgins S."/>
            <person name="Loffler F."/>
        </authorList>
    </citation>
    <scope>NUCLEOTIDE SEQUENCE</scope>
</reference>
<dbReference type="PANTHER" id="PTHR11727:SF7">
    <property type="entry name" value="DIMETHYLADENOSINE TRANSFERASE-RELATED"/>
    <property type="match status" value="1"/>
</dbReference>
<keyword evidence="4" id="KW-0694">RNA-binding</keyword>
<dbReference type="InterPro" id="IPR023165">
    <property type="entry name" value="rRNA_Ade_diMease-like_C"/>
</dbReference>
<dbReference type="Pfam" id="PF00398">
    <property type="entry name" value="RrnaAD"/>
    <property type="match status" value="1"/>
</dbReference>
<dbReference type="GO" id="GO:0003723">
    <property type="term" value="F:RNA binding"/>
    <property type="evidence" value="ECO:0007669"/>
    <property type="project" value="UniProtKB-KW"/>
</dbReference>
<organism evidence="6">
    <name type="scientific">bioreactor metagenome</name>
    <dbReference type="NCBI Taxonomy" id="1076179"/>
    <lineage>
        <taxon>unclassified sequences</taxon>
        <taxon>metagenomes</taxon>
        <taxon>ecological metagenomes</taxon>
    </lineage>
</organism>
<keyword evidence="3" id="KW-0949">S-adenosyl-L-methionine</keyword>
<dbReference type="EMBL" id="VSSQ01055991">
    <property type="protein sequence ID" value="MPN09862.1"/>
    <property type="molecule type" value="Genomic_DNA"/>
</dbReference>
<dbReference type="GO" id="GO:0052908">
    <property type="term" value="F:16S rRNA (adenine(1518)-N(6)/adenine(1519)-N(6))-dimethyltransferase activity"/>
    <property type="evidence" value="ECO:0007669"/>
    <property type="project" value="UniProtKB-EC"/>
</dbReference>
<gene>
    <name evidence="6" type="primary">rsmA_36</name>
    <name evidence="6" type="ORF">SDC9_157155</name>
</gene>
<dbReference type="Gene3D" id="1.10.8.100">
    <property type="entry name" value="Ribosomal RNA adenine dimethylase-like, domain 2"/>
    <property type="match status" value="1"/>
</dbReference>
<sequence>MQNEIAVIGNIPYNITNDIVFWLFENSNLIKTAVLTIQKEVAARYTAKPRTKDYGITTLAMQLYGNAKIAFHIPPGAFYPAPKVTSTVIVIDFSDKKKYCEIDKKRVIELIRAAFSKRRKIINNSIKSYLDTKQVNVKKLNEILQEEHKNYMNMRAEELTIEDYICFYEIIKNSVM</sequence>
<dbReference type="PANTHER" id="PTHR11727">
    <property type="entry name" value="DIMETHYLADENOSINE TRANSFERASE"/>
    <property type="match status" value="1"/>
</dbReference>
<evidence type="ECO:0000256" key="4">
    <source>
        <dbReference type="ARBA" id="ARBA00022884"/>
    </source>
</evidence>
<keyword evidence="2 6" id="KW-0808">Transferase</keyword>
<dbReference type="InterPro" id="IPR001737">
    <property type="entry name" value="KsgA/Erm"/>
</dbReference>
<dbReference type="Gene3D" id="3.40.50.150">
    <property type="entry name" value="Vaccinia Virus protein VP39"/>
    <property type="match status" value="1"/>
</dbReference>
<evidence type="ECO:0000256" key="3">
    <source>
        <dbReference type="ARBA" id="ARBA00022691"/>
    </source>
</evidence>
<evidence type="ECO:0000313" key="6">
    <source>
        <dbReference type="EMBL" id="MPN09862.1"/>
    </source>
</evidence>
<dbReference type="InterPro" id="IPR020598">
    <property type="entry name" value="rRNA_Ade_methylase_Trfase_N"/>
</dbReference>
<keyword evidence="1 6" id="KW-0489">Methyltransferase</keyword>
<dbReference type="PROSITE" id="PS51689">
    <property type="entry name" value="SAM_RNA_A_N6_MT"/>
    <property type="match status" value="1"/>
</dbReference>
<evidence type="ECO:0000259" key="5">
    <source>
        <dbReference type="SMART" id="SM00650"/>
    </source>
</evidence>
<dbReference type="InterPro" id="IPR029063">
    <property type="entry name" value="SAM-dependent_MTases_sf"/>
</dbReference>
<dbReference type="EC" id="2.1.1.182" evidence="6"/>
<protein>
    <submittedName>
        <fullName evidence="6">Ribosomal RNA small subunit methyltransferase A</fullName>
        <ecNumber evidence="6">2.1.1.182</ecNumber>
    </submittedName>
</protein>